<evidence type="ECO:0000313" key="2">
    <source>
        <dbReference type="EMBL" id="KAJ6975561.1"/>
    </source>
</evidence>
<name>A0AAD6Q1K1_9ROSI</name>
<accession>A0AAD6Q1K1</accession>
<sequence>MKKSGRRPLKPMFSTQILKRSK</sequence>
<protein>
    <submittedName>
        <fullName evidence="2">Uncharacterized protein</fullName>
    </submittedName>
</protein>
<dbReference type="EMBL" id="JAQIZT010000013">
    <property type="protein sequence ID" value="KAJ6975561.1"/>
    <property type="molecule type" value="Genomic_DNA"/>
</dbReference>
<evidence type="ECO:0000256" key="1">
    <source>
        <dbReference type="SAM" id="MobiDB-lite"/>
    </source>
</evidence>
<organism evidence="2 3">
    <name type="scientific">Populus alba x Populus x berolinensis</name>
    <dbReference type="NCBI Taxonomy" id="444605"/>
    <lineage>
        <taxon>Eukaryota</taxon>
        <taxon>Viridiplantae</taxon>
        <taxon>Streptophyta</taxon>
        <taxon>Embryophyta</taxon>
        <taxon>Tracheophyta</taxon>
        <taxon>Spermatophyta</taxon>
        <taxon>Magnoliopsida</taxon>
        <taxon>eudicotyledons</taxon>
        <taxon>Gunneridae</taxon>
        <taxon>Pentapetalae</taxon>
        <taxon>rosids</taxon>
        <taxon>fabids</taxon>
        <taxon>Malpighiales</taxon>
        <taxon>Salicaceae</taxon>
        <taxon>Saliceae</taxon>
        <taxon>Populus</taxon>
    </lineage>
</organism>
<dbReference type="Proteomes" id="UP001164929">
    <property type="component" value="Chromosome 13"/>
</dbReference>
<proteinExistence type="predicted"/>
<gene>
    <name evidence="2" type="ORF">NC653_031410</name>
</gene>
<dbReference type="AlphaFoldDB" id="A0AAD6Q1K1"/>
<keyword evidence="3" id="KW-1185">Reference proteome</keyword>
<feature type="compositionally biased region" description="Polar residues" evidence="1">
    <location>
        <begin position="13"/>
        <end position="22"/>
    </location>
</feature>
<reference evidence="2" key="1">
    <citation type="journal article" date="2023" name="Mol. Ecol. Resour.">
        <title>Chromosome-level genome assembly of a triploid poplar Populus alba 'Berolinensis'.</title>
        <authorList>
            <person name="Chen S."/>
            <person name="Yu Y."/>
            <person name="Wang X."/>
            <person name="Wang S."/>
            <person name="Zhang T."/>
            <person name="Zhou Y."/>
            <person name="He R."/>
            <person name="Meng N."/>
            <person name="Wang Y."/>
            <person name="Liu W."/>
            <person name="Liu Z."/>
            <person name="Liu J."/>
            <person name="Guo Q."/>
            <person name="Huang H."/>
            <person name="Sederoff R.R."/>
            <person name="Wang G."/>
            <person name="Qu G."/>
            <person name="Chen S."/>
        </authorList>
    </citation>
    <scope>NUCLEOTIDE SEQUENCE</scope>
    <source>
        <strain evidence="2">SC-2020</strain>
    </source>
</reference>
<feature type="region of interest" description="Disordered" evidence="1">
    <location>
        <begin position="1"/>
        <end position="22"/>
    </location>
</feature>
<comment type="caution">
    <text evidence="2">The sequence shown here is derived from an EMBL/GenBank/DDBJ whole genome shotgun (WGS) entry which is preliminary data.</text>
</comment>
<evidence type="ECO:0000313" key="3">
    <source>
        <dbReference type="Proteomes" id="UP001164929"/>
    </source>
</evidence>